<protein>
    <submittedName>
        <fullName evidence="11">(2Fe-2S)-binding protein</fullName>
    </submittedName>
</protein>
<evidence type="ECO:0000256" key="1">
    <source>
        <dbReference type="ARBA" id="ARBA00007874"/>
    </source>
</evidence>
<evidence type="ECO:0000256" key="7">
    <source>
        <dbReference type="ARBA" id="ARBA00023014"/>
    </source>
</evidence>
<dbReference type="InterPro" id="IPR001041">
    <property type="entry name" value="2Fe-2S_ferredoxin-type"/>
</dbReference>
<gene>
    <name evidence="11" type="ORF">DV706_03695</name>
</gene>
<dbReference type="SUPFAM" id="SSF54292">
    <property type="entry name" value="2Fe-2S ferredoxin-like"/>
    <property type="match status" value="1"/>
</dbReference>
<dbReference type="GO" id="GO:0051537">
    <property type="term" value="F:2 iron, 2 sulfur cluster binding"/>
    <property type="evidence" value="ECO:0007669"/>
    <property type="project" value="UniProtKB-KW"/>
</dbReference>
<evidence type="ECO:0000313" key="12">
    <source>
        <dbReference type="Proteomes" id="UP000296822"/>
    </source>
</evidence>
<evidence type="ECO:0000256" key="9">
    <source>
        <dbReference type="SAM" id="MobiDB-lite"/>
    </source>
</evidence>
<feature type="region of interest" description="Disordered" evidence="9">
    <location>
        <begin position="1"/>
        <end position="22"/>
    </location>
</feature>
<evidence type="ECO:0000259" key="10">
    <source>
        <dbReference type="PROSITE" id="PS51085"/>
    </source>
</evidence>
<proteinExistence type="inferred from homology"/>
<dbReference type="Pfam" id="PF00111">
    <property type="entry name" value="Fer2"/>
    <property type="match status" value="1"/>
</dbReference>
<evidence type="ECO:0000256" key="3">
    <source>
        <dbReference type="ARBA" id="ARBA00022714"/>
    </source>
</evidence>
<keyword evidence="5" id="KW-0249">Electron transport</keyword>
<dbReference type="InterPro" id="IPR036010">
    <property type="entry name" value="2Fe-2S_ferredoxin-like_sf"/>
</dbReference>
<evidence type="ECO:0000256" key="4">
    <source>
        <dbReference type="ARBA" id="ARBA00022723"/>
    </source>
</evidence>
<reference evidence="11 12" key="1">
    <citation type="journal article" date="2019" name="Nat. Commun.">
        <title>A new type of DNA phosphorothioation-based antiviral system in archaea.</title>
        <authorList>
            <person name="Xiong L."/>
            <person name="Liu S."/>
            <person name="Chen S."/>
            <person name="Xiao Y."/>
            <person name="Zhu B."/>
            <person name="Gao Y."/>
            <person name="Zhang Y."/>
            <person name="Chen B."/>
            <person name="Luo J."/>
            <person name="Deng Z."/>
            <person name="Chen X."/>
            <person name="Wang L."/>
            <person name="Chen S."/>
        </authorList>
    </citation>
    <scope>NUCLEOTIDE SEQUENCE [LARGE SCALE GENOMIC DNA]</scope>
    <source>
        <strain evidence="11 12">JCM 10635</strain>
    </source>
</reference>
<dbReference type="RefSeq" id="WP_006066486.1">
    <property type="nucleotide sequence ID" value="NZ_CP031305.1"/>
</dbReference>
<evidence type="ECO:0000256" key="2">
    <source>
        <dbReference type="ARBA" id="ARBA00022448"/>
    </source>
</evidence>
<dbReference type="GO" id="GO:0046872">
    <property type="term" value="F:metal ion binding"/>
    <property type="evidence" value="ECO:0007669"/>
    <property type="project" value="UniProtKB-KW"/>
</dbReference>
<dbReference type="EMBL" id="CP031305">
    <property type="protein sequence ID" value="QCC53666.1"/>
    <property type="molecule type" value="Genomic_DNA"/>
</dbReference>
<dbReference type="PANTHER" id="PTHR43112">
    <property type="entry name" value="FERREDOXIN"/>
    <property type="match status" value="1"/>
</dbReference>
<sequence length="161" mass="17499">MSDPPRRTADEPAAQNRLVAIPRELPDEDRRRLLSAVGGVGAVVLAGCLDADTEPEDEPNDDDDVATYDVAFLDHDETVSVTEDEVLLYPALDAGVDIPYTCEVGTCGECTARYDGDATEVITHDGNEYLDDDQVENGWVLTCVASPEDDFELEVAHPDDE</sequence>
<dbReference type="AlphaFoldDB" id="A0A4D6HKB7"/>
<keyword evidence="7" id="KW-0411">Iron-sulfur</keyword>
<evidence type="ECO:0000256" key="6">
    <source>
        <dbReference type="ARBA" id="ARBA00023004"/>
    </source>
</evidence>
<comment type="cofactor">
    <cofactor evidence="8">
        <name>[2Fe-2S] cluster</name>
        <dbReference type="ChEBI" id="CHEBI:190135"/>
    </cofactor>
</comment>
<keyword evidence="2" id="KW-0813">Transport</keyword>
<organism evidence="11 12">
    <name type="scientific">Natronorubrum bangense</name>
    <dbReference type="NCBI Taxonomy" id="61858"/>
    <lineage>
        <taxon>Archaea</taxon>
        <taxon>Methanobacteriati</taxon>
        <taxon>Methanobacteriota</taxon>
        <taxon>Stenosarchaea group</taxon>
        <taxon>Halobacteria</taxon>
        <taxon>Halobacteriales</taxon>
        <taxon>Natrialbaceae</taxon>
        <taxon>Natronorubrum</taxon>
    </lineage>
</organism>
<evidence type="ECO:0000256" key="8">
    <source>
        <dbReference type="ARBA" id="ARBA00034078"/>
    </source>
</evidence>
<accession>A0A4D6HKB7</accession>
<dbReference type="PANTHER" id="PTHR43112:SF3">
    <property type="entry name" value="FERREDOXIN-2, CHLOROPLASTIC"/>
    <property type="match status" value="1"/>
</dbReference>
<feature type="domain" description="2Fe-2S ferredoxin-type" evidence="10">
    <location>
        <begin position="68"/>
        <end position="161"/>
    </location>
</feature>
<evidence type="ECO:0000256" key="5">
    <source>
        <dbReference type="ARBA" id="ARBA00022982"/>
    </source>
</evidence>
<dbReference type="CDD" id="cd00207">
    <property type="entry name" value="fer2"/>
    <property type="match status" value="1"/>
</dbReference>
<dbReference type="Gene3D" id="3.10.20.30">
    <property type="match status" value="1"/>
</dbReference>
<keyword evidence="6" id="KW-0408">Iron</keyword>
<keyword evidence="4" id="KW-0479">Metal-binding</keyword>
<dbReference type="KEGG" id="nbg:DV706_03695"/>
<feature type="compositionally biased region" description="Basic and acidic residues" evidence="9">
    <location>
        <begin position="1"/>
        <end position="10"/>
    </location>
</feature>
<name>A0A4D6HKB7_9EURY</name>
<dbReference type="PROSITE" id="PS51085">
    <property type="entry name" value="2FE2S_FER_2"/>
    <property type="match status" value="1"/>
</dbReference>
<comment type="similarity">
    <text evidence="1">Belongs to the 2Fe2S plant-type ferredoxin family.</text>
</comment>
<keyword evidence="3" id="KW-0001">2Fe-2S</keyword>
<dbReference type="InterPro" id="IPR012675">
    <property type="entry name" value="Beta-grasp_dom_sf"/>
</dbReference>
<dbReference type="Proteomes" id="UP000296822">
    <property type="component" value="Chromosome"/>
</dbReference>
<dbReference type="GeneID" id="39850337"/>
<evidence type="ECO:0000313" key="11">
    <source>
        <dbReference type="EMBL" id="QCC53666.1"/>
    </source>
</evidence>